<evidence type="ECO:0000313" key="2">
    <source>
        <dbReference type="EMBL" id="MBM7062500.1"/>
    </source>
</evidence>
<proteinExistence type="predicted"/>
<sequence length="119" mass="13591">MLAVIFEAEARPGHQQDYLDLAAELRSLLDGQQGFISVERFQSLQTPGKVLSLSFWQDEASILAWRQQQAHRHAQAAGRAQLFHDYRLRVAQVLRDYGLHERSQAPADCLQPRSENQHA</sequence>
<dbReference type="GO" id="GO:0004497">
    <property type="term" value="F:monooxygenase activity"/>
    <property type="evidence" value="ECO:0007669"/>
    <property type="project" value="UniProtKB-KW"/>
</dbReference>
<keyword evidence="3" id="KW-1185">Reference proteome</keyword>
<dbReference type="InterPro" id="IPR052936">
    <property type="entry name" value="Jasmonate_Hydroxylase-like"/>
</dbReference>
<dbReference type="PANTHER" id="PTHR37811:SF2">
    <property type="entry name" value="ABM DOMAIN-CONTAINING PROTEIN"/>
    <property type="match status" value="1"/>
</dbReference>
<dbReference type="Gene3D" id="3.30.70.100">
    <property type="match status" value="1"/>
</dbReference>
<gene>
    <name evidence="2" type="ORF">JQX08_17440</name>
</gene>
<name>A0ABS2IHF9_9GAMM</name>
<dbReference type="InterPro" id="IPR011008">
    <property type="entry name" value="Dimeric_a/b-barrel"/>
</dbReference>
<keyword evidence="2" id="KW-0503">Monooxygenase</keyword>
<dbReference type="Pfam" id="PF03992">
    <property type="entry name" value="ABM"/>
    <property type="match status" value="1"/>
</dbReference>
<dbReference type="PANTHER" id="PTHR37811">
    <property type="entry name" value="BLL5343 PROTEIN"/>
    <property type="match status" value="1"/>
</dbReference>
<keyword evidence="2" id="KW-0560">Oxidoreductase</keyword>
<dbReference type="InterPro" id="IPR007138">
    <property type="entry name" value="ABM_dom"/>
</dbReference>
<dbReference type="RefSeq" id="WP_205349684.1">
    <property type="nucleotide sequence ID" value="NZ_JAFEUP010000005.1"/>
</dbReference>
<reference evidence="2 3" key="1">
    <citation type="submission" date="2021-02" db="EMBL/GenBank/DDBJ databases">
        <authorList>
            <person name="Lee D.-H."/>
        </authorList>
    </citation>
    <scope>NUCLEOTIDE SEQUENCE [LARGE SCALE GENOMIC DNA]</scope>
    <source>
        <strain evidence="2 3">UL073</strain>
    </source>
</reference>
<dbReference type="EMBL" id="JAFEUP010000005">
    <property type="protein sequence ID" value="MBM7062500.1"/>
    <property type="molecule type" value="Genomic_DNA"/>
</dbReference>
<accession>A0ABS2IHF9</accession>
<organism evidence="2 3">
    <name type="scientific">Zestomonas insulae</name>
    <dbReference type="NCBI Taxonomy" id="2809017"/>
    <lineage>
        <taxon>Bacteria</taxon>
        <taxon>Pseudomonadati</taxon>
        <taxon>Pseudomonadota</taxon>
        <taxon>Gammaproteobacteria</taxon>
        <taxon>Pseudomonadales</taxon>
        <taxon>Pseudomonadaceae</taxon>
        <taxon>Zestomonas</taxon>
    </lineage>
</organism>
<protein>
    <submittedName>
        <fullName evidence="2">Antibiotic biosynthesis monooxygenase</fullName>
    </submittedName>
</protein>
<dbReference type="PROSITE" id="PS51725">
    <property type="entry name" value="ABM"/>
    <property type="match status" value="1"/>
</dbReference>
<comment type="caution">
    <text evidence="2">The sequence shown here is derived from an EMBL/GenBank/DDBJ whole genome shotgun (WGS) entry which is preliminary data.</text>
</comment>
<dbReference type="SUPFAM" id="SSF54909">
    <property type="entry name" value="Dimeric alpha+beta barrel"/>
    <property type="match status" value="1"/>
</dbReference>
<evidence type="ECO:0000259" key="1">
    <source>
        <dbReference type="PROSITE" id="PS51725"/>
    </source>
</evidence>
<evidence type="ECO:0000313" key="3">
    <source>
        <dbReference type="Proteomes" id="UP000717995"/>
    </source>
</evidence>
<dbReference type="Proteomes" id="UP000717995">
    <property type="component" value="Unassembled WGS sequence"/>
</dbReference>
<feature type="domain" description="ABM" evidence="1">
    <location>
        <begin position="2"/>
        <end position="90"/>
    </location>
</feature>